<sequence>MRFATMAGLALGIVGPAVGRHVPREADPAIPFLLDEMWNRLLLRPSCRIVHDRCEENSKESEGAISFCVSHLHIPFKTSTYTITSYTKTIKNTVIITSGSAITTDVTVTITQNVTGTATGPTTITNTITETETIEAVLTSSITSCASPTASVQKRGVTTVPKPKCFKFFRDAGVITKACHCLTIPSSMKTTITKCVSIPTTTTATVTVPACQDATVTTTVTHNDTITITNTATTNTTTYTSTTFVLAVPSFNIYAIGGENDGNPLRGDINAPNFVDVDNPTGAPILEFTLGNDTTLQVLNGPRAGTKGGTDPVLSNRNVYVEFGNDDFVDLSCTVTGNNDGTCPMSCQGSRGSISYDCGALWRNGNSSDVQGCSAFTPYAVEV</sequence>
<reference evidence="2" key="1">
    <citation type="journal article" date="2020" name="BMC Genomics">
        <title>Correction to: Identification and distribution of gene clusters required for synthesis of sphingolipid metabolism inhibitors in diverse species of the filamentous fungus Fusarium.</title>
        <authorList>
            <person name="Kim H.S."/>
            <person name="Lohmar J.M."/>
            <person name="Busman M."/>
            <person name="Brown D.W."/>
            <person name="Naumann T.A."/>
            <person name="Divon H.H."/>
            <person name="Lysoe E."/>
            <person name="Uhlig S."/>
            <person name="Proctor R.H."/>
        </authorList>
    </citation>
    <scope>NUCLEOTIDE SEQUENCE</scope>
    <source>
        <strain evidence="2">NRRL 20472</strain>
    </source>
</reference>
<name>A0A8H4TAV1_9HYPO</name>
<reference evidence="2" key="2">
    <citation type="submission" date="2020-05" db="EMBL/GenBank/DDBJ databases">
        <authorList>
            <person name="Kim H.-S."/>
            <person name="Proctor R.H."/>
            <person name="Brown D.W."/>
        </authorList>
    </citation>
    <scope>NUCLEOTIDE SEQUENCE</scope>
    <source>
        <strain evidence="2">NRRL 20472</strain>
    </source>
</reference>
<evidence type="ECO:0000256" key="1">
    <source>
        <dbReference type="SAM" id="SignalP"/>
    </source>
</evidence>
<keyword evidence="1" id="KW-0732">Signal</keyword>
<proteinExistence type="predicted"/>
<feature type="chain" id="PRO_5034409847" evidence="1">
    <location>
        <begin position="20"/>
        <end position="383"/>
    </location>
</feature>
<protein>
    <submittedName>
        <fullName evidence="2">Uncharacterized protein</fullName>
    </submittedName>
</protein>
<dbReference type="OrthoDB" id="3695080at2759"/>
<evidence type="ECO:0000313" key="2">
    <source>
        <dbReference type="EMBL" id="KAF4954518.1"/>
    </source>
</evidence>
<dbReference type="Proteomes" id="UP000622797">
    <property type="component" value="Unassembled WGS sequence"/>
</dbReference>
<keyword evidence="3" id="KW-1185">Reference proteome</keyword>
<feature type="signal peptide" evidence="1">
    <location>
        <begin position="1"/>
        <end position="19"/>
    </location>
</feature>
<gene>
    <name evidence="2" type="ORF">FSARC_12131</name>
</gene>
<comment type="caution">
    <text evidence="2">The sequence shown here is derived from an EMBL/GenBank/DDBJ whole genome shotgun (WGS) entry which is preliminary data.</text>
</comment>
<organism evidence="2 3">
    <name type="scientific">Fusarium sarcochroum</name>
    <dbReference type="NCBI Taxonomy" id="1208366"/>
    <lineage>
        <taxon>Eukaryota</taxon>
        <taxon>Fungi</taxon>
        <taxon>Dikarya</taxon>
        <taxon>Ascomycota</taxon>
        <taxon>Pezizomycotina</taxon>
        <taxon>Sordariomycetes</taxon>
        <taxon>Hypocreomycetidae</taxon>
        <taxon>Hypocreales</taxon>
        <taxon>Nectriaceae</taxon>
        <taxon>Fusarium</taxon>
        <taxon>Fusarium lateritium species complex</taxon>
    </lineage>
</organism>
<dbReference type="AlphaFoldDB" id="A0A8H4TAV1"/>
<dbReference type="EMBL" id="JABEXW010000810">
    <property type="protein sequence ID" value="KAF4954518.1"/>
    <property type="molecule type" value="Genomic_DNA"/>
</dbReference>
<evidence type="ECO:0000313" key="3">
    <source>
        <dbReference type="Proteomes" id="UP000622797"/>
    </source>
</evidence>
<accession>A0A8H4TAV1</accession>